<dbReference type="AlphaFoldDB" id="A0AAP0DZA1"/>
<evidence type="ECO:0000313" key="1">
    <source>
        <dbReference type="EMBL" id="KAK9083809.1"/>
    </source>
</evidence>
<evidence type="ECO:0000313" key="2">
    <source>
        <dbReference type="Proteomes" id="UP001419268"/>
    </source>
</evidence>
<protein>
    <submittedName>
        <fullName evidence="1">Uncharacterized protein</fullName>
    </submittedName>
</protein>
<dbReference type="Proteomes" id="UP001419268">
    <property type="component" value="Unassembled WGS sequence"/>
</dbReference>
<gene>
    <name evidence="1" type="ORF">Scep_030280</name>
</gene>
<dbReference type="EMBL" id="JBBNAG010000013">
    <property type="protein sequence ID" value="KAK9083809.1"/>
    <property type="molecule type" value="Genomic_DNA"/>
</dbReference>
<sequence>MAYNGGLNSKIHSSSSRAIHLVVELRRSPDALSTVVVSHRGSIGPATRHRVVAPCAISPLMRATTARRRTHRWSRSSLLASRWIAPPLVVVVTPAPPRPRLRLNRRRDRRRAVAAGLR</sequence>
<proteinExistence type="predicted"/>
<reference evidence="1 2" key="1">
    <citation type="submission" date="2024-01" db="EMBL/GenBank/DDBJ databases">
        <title>Genome assemblies of Stephania.</title>
        <authorList>
            <person name="Yang L."/>
        </authorList>
    </citation>
    <scope>NUCLEOTIDE SEQUENCE [LARGE SCALE GENOMIC DNA]</scope>
    <source>
        <strain evidence="1">JXDWG</strain>
        <tissue evidence="1">Leaf</tissue>
    </source>
</reference>
<comment type="caution">
    <text evidence="1">The sequence shown here is derived from an EMBL/GenBank/DDBJ whole genome shotgun (WGS) entry which is preliminary data.</text>
</comment>
<accession>A0AAP0DZA1</accession>
<organism evidence="1 2">
    <name type="scientific">Stephania cephalantha</name>
    <dbReference type="NCBI Taxonomy" id="152367"/>
    <lineage>
        <taxon>Eukaryota</taxon>
        <taxon>Viridiplantae</taxon>
        <taxon>Streptophyta</taxon>
        <taxon>Embryophyta</taxon>
        <taxon>Tracheophyta</taxon>
        <taxon>Spermatophyta</taxon>
        <taxon>Magnoliopsida</taxon>
        <taxon>Ranunculales</taxon>
        <taxon>Menispermaceae</taxon>
        <taxon>Menispermoideae</taxon>
        <taxon>Cissampelideae</taxon>
        <taxon>Stephania</taxon>
    </lineage>
</organism>
<keyword evidence="2" id="KW-1185">Reference proteome</keyword>
<name>A0AAP0DZA1_9MAGN</name>